<evidence type="ECO:0000313" key="3">
    <source>
        <dbReference type="Proteomes" id="UP000652761"/>
    </source>
</evidence>
<dbReference type="Proteomes" id="UP000652761">
    <property type="component" value="Unassembled WGS sequence"/>
</dbReference>
<feature type="compositionally biased region" description="Polar residues" evidence="1">
    <location>
        <begin position="73"/>
        <end position="84"/>
    </location>
</feature>
<feature type="region of interest" description="Disordered" evidence="1">
    <location>
        <begin position="70"/>
        <end position="93"/>
    </location>
</feature>
<name>A0A843W0P2_COLES</name>
<keyword evidence="3" id="KW-1185">Reference proteome</keyword>
<evidence type="ECO:0000256" key="1">
    <source>
        <dbReference type="SAM" id="MobiDB-lite"/>
    </source>
</evidence>
<comment type="caution">
    <text evidence="2">The sequence shown here is derived from an EMBL/GenBank/DDBJ whole genome shotgun (WGS) entry which is preliminary data.</text>
</comment>
<organism evidence="2 3">
    <name type="scientific">Colocasia esculenta</name>
    <name type="common">Wild taro</name>
    <name type="synonym">Arum esculentum</name>
    <dbReference type="NCBI Taxonomy" id="4460"/>
    <lineage>
        <taxon>Eukaryota</taxon>
        <taxon>Viridiplantae</taxon>
        <taxon>Streptophyta</taxon>
        <taxon>Embryophyta</taxon>
        <taxon>Tracheophyta</taxon>
        <taxon>Spermatophyta</taxon>
        <taxon>Magnoliopsida</taxon>
        <taxon>Liliopsida</taxon>
        <taxon>Araceae</taxon>
        <taxon>Aroideae</taxon>
        <taxon>Colocasieae</taxon>
        <taxon>Colocasia</taxon>
    </lineage>
</organism>
<sequence length="93" mass="10378">MLMVLGARRRWSFRREGPNGSALLVESLARCSALEGLFRERLLPLPGTPIPACLLREYSGRWACLSHGLWSRGENSGETSQQRQGAHRVEETG</sequence>
<accession>A0A843W0P2</accession>
<protein>
    <submittedName>
        <fullName evidence="2">Uncharacterized protein</fullName>
    </submittedName>
</protein>
<dbReference type="EMBL" id="NMUH01002115">
    <property type="protein sequence ID" value="MQL97903.1"/>
    <property type="molecule type" value="Genomic_DNA"/>
</dbReference>
<gene>
    <name evidence="2" type="ORF">Taro_030601</name>
</gene>
<reference evidence="2" key="1">
    <citation type="submission" date="2017-07" db="EMBL/GenBank/DDBJ databases">
        <title>Taro Niue Genome Assembly and Annotation.</title>
        <authorList>
            <person name="Atibalentja N."/>
            <person name="Keating K."/>
            <person name="Fields C.J."/>
        </authorList>
    </citation>
    <scope>NUCLEOTIDE SEQUENCE</scope>
    <source>
        <strain evidence="2">Niue_2</strain>
        <tissue evidence="2">Leaf</tissue>
    </source>
</reference>
<evidence type="ECO:0000313" key="2">
    <source>
        <dbReference type="EMBL" id="MQL97903.1"/>
    </source>
</evidence>
<proteinExistence type="predicted"/>
<dbReference type="AlphaFoldDB" id="A0A843W0P2"/>